<dbReference type="RefSeq" id="WP_127978093.1">
    <property type="nucleotide sequence ID" value="NZ_JBPFKW010000279.1"/>
</dbReference>
<dbReference type="Proteomes" id="UP000288388">
    <property type="component" value="Unassembled WGS sequence"/>
</dbReference>
<protein>
    <submittedName>
        <fullName evidence="2">Phage head morphogenesis protein</fullName>
    </submittedName>
</protein>
<accession>A0A437UJD2</accession>
<organism evidence="2 3">
    <name type="scientific">Enterococcus avium</name>
    <name type="common">Streptococcus avium</name>
    <dbReference type="NCBI Taxonomy" id="33945"/>
    <lineage>
        <taxon>Bacteria</taxon>
        <taxon>Bacillati</taxon>
        <taxon>Bacillota</taxon>
        <taxon>Bacilli</taxon>
        <taxon>Lactobacillales</taxon>
        <taxon>Enterococcaceae</taxon>
        <taxon>Enterococcus</taxon>
    </lineage>
</organism>
<name>A0A437UJD2_ENTAV</name>
<evidence type="ECO:0000313" key="2">
    <source>
        <dbReference type="EMBL" id="RVU93651.1"/>
    </source>
</evidence>
<dbReference type="Pfam" id="PF04233">
    <property type="entry name" value="Phage_Mu_F"/>
    <property type="match status" value="1"/>
</dbReference>
<feature type="domain" description="Phage head morphogenesis" evidence="1">
    <location>
        <begin position="189"/>
        <end position="291"/>
    </location>
</feature>
<evidence type="ECO:0000313" key="3">
    <source>
        <dbReference type="Proteomes" id="UP000288388"/>
    </source>
</evidence>
<dbReference type="NCBIfam" id="TIGR01641">
    <property type="entry name" value="phageSPP1_gp7"/>
    <property type="match status" value="1"/>
</dbReference>
<dbReference type="EMBL" id="RYZS01000001">
    <property type="protein sequence ID" value="RVU93651.1"/>
    <property type="molecule type" value="Genomic_DNA"/>
</dbReference>
<dbReference type="InterPro" id="IPR006528">
    <property type="entry name" value="Phage_head_morphogenesis_dom"/>
</dbReference>
<gene>
    <name evidence="2" type="ORF">EK398_01545</name>
</gene>
<sequence length="309" mass="35428">MSSSKDYWRKREEQHIAQMIKDERQMKKAIAERFQNAIDNINKEIDANWSRFAGKEGVSLSEAKKISMEMDVKAFARKAKKYVKEKDFSQTANDELRLYNVTMRVNRLELLKSQIGLELIALSDDLDKYTADLLTNEGIAEAKRQAGILGETIFDGYKDFVEAVVNGSFHSATFSERIWGNMEAFKAELDKLLVQTVTQGKNPRDMARKLRNLFESSKYEAERLMRTESARVQTAIQKQSYDKYEIDEYEYIAEPTACSVCLPLNGKIFKSKDMLSGTNASPMHANCRCSTAPYVDRDAFEKLLKERGL</sequence>
<reference evidence="2 3" key="1">
    <citation type="submission" date="2018-12" db="EMBL/GenBank/DDBJ databases">
        <title>A novel vanA-carrying plasmid in a clinical isolate of Enterococcus avium.</title>
        <authorList>
            <person name="Bernasconi O.J."/>
            <person name="Luzzaro F."/>
            <person name="Endimiani A."/>
        </authorList>
    </citation>
    <scope>NUCLEOTIDE SEQUENCE [LARGE SCALE GENOMIC DNA]</scope>
    <source>
        <strain evidence="2 3">LC0559/18</strain>
    </source>
</reference>
<dbReference type="AlphaFoldDB" id="A0A437UJD2"/>
<comment type="caution">
    <text evidence="2">The sequence shown here is derived from an EMBL/GenBank/DDBJ whole genome shotgun (WGS) entry which is preliminary data.</text>
</comment>
<proteinExistence type="predicted"/>
<evidence type="ECO:0000259" key="1">
    <source>
        <dbReference type="Pfam" id="PF04233"/>
    </source>
</evidence>